<evidence type="ECO:0008006" key="4">
    <source>
        <dbReference type="Google" id="ProtNLM"/>
    </source>
</evidence>
<evidence type="ECO:0000313" key="3">
    <source>
        <dbReference type="Proteomes" id="UP000229615"/>
    </source>
</evidence>
<dbReference type="Proteomes" id="UP000229615">
    <property type="component" value="Unassembled WGS sequence"/>
</dbReference>
<dbReference type="EMBL" id="PFBB01000023">
    <property type="protein sequence ID" value="PIR88451.1"/>
    <property type="molecule type" value="Genomic_DNA"/>
</dbReference>
<dbReference type="AlphaFoldDB" id="A0A2H0UPY7"/>
<feature type="transmembrane region" description="Helical" evidence="1">
    <location>
        <begin position="15"/>
        <end position="34"/>
    </location>
</feature>
<evidence type="ECO:0000256" key="1">
    <source>
        <dbReference type="SAM" id="Phobius"/>
    </source>
</evidence>
<keyword evidence="1" id="KW-1133">Transmembrane helix</keyword>
<keyword evidence="1" id="KW-0812">Transmembrane</keyword>
<protein>
    <recommendedName>
        <fullName evidence="4">DUF4145 domain-containing protein</fullName>
    </recommendedName>
</protein>
<reference evidence="3" key="1">
    <citation type="submission" date="2017-09" db="EMBL/GenBank/DDBJ databases">
        <title>Depth-based differentiation of microbial function through sediment-hosted aquifers and enrichment of novel symbionts in the deep terrestrial subsurface.</title>
        <authorList>
            <person name="Probst A.J."/>
            <person name="Ladd B."/>
            <person name="Jarett J.K."/>
            <person name="Geller-Mcgrath D.E."/>
            <person name="Sieber C.M.K."/>
            <person name="Emerson J.B."/>
            <person name="Anantharaman K."/>
            <person name="Thomas B.C."/>
            <person name="Malmstrom R."/>
            <person name="Stieglmeier M."/>
            <person name="Klingl A."/>
            <person name="Woyke T."/>
            <person name="Ryan C.M."/>
            <person name="Banfield J.F."/>
        </authorList>
    </citation>
    <scope>NUCLEOTIDE SEQUENCE [LARGE SCALE GENOMIC DNA]</scope>
</reference>
<name>A0A2H0UPY7_9BACT</name>
<sequence length="221" mass="24907">MADDKKKEGDGQSHFSAFFLIALALILFLIYTFLPSGGGQALLGYLPGGQVDAGGAVGWLAHIWFDFFWPMFIFFDVLLIIGLVLVWIKARKYHRAPKLFDTPMESLANGKKFSVDKQIRKIWFKVVERAQGGTQESWKSAILEGDAVVDLFLKKYGYEGDTMADRLSQIIEQEVSAVEQVWKAHRLRNDIAHTPGFGVSKKDTQDALTAYRDFLREVGVI</sequence>
<organism evidence="2 3">
    <name type="scientific">Candidatus Harrisonbacteria bacterium CG10_big_fil_rev_8_21_14_0_10_44_23</name>
    <dbReference type="NCBI Taxonomy" id="1974585"/>
    <lineage>
        <taxon>Bacteria</taxon>
        <taxon>Candidatus Harrisoniibacteriota</taxon>
    </lineage>
</organism>
<evidence type="ECO:0000313" key="2">
    <source>
        <dbReference type="EMBL" id="PIR88451.1"/>
    </source>
</evidence>
<feature type="transmembrane region" description="Helical" evidence="1">
    <location>
        <begin position="67"/>
        <end position="88"/>
    </location>
</feature>
<gene>
    <name evidence="2" type="ORF">COU09_02140</name>
</gene>
<comment type="caution">
    <text evidence="2">The sequence shown here is derived from an EMBL/GenBank/DDBJ whole genome shotgun (WGS) entry which is preliminary data.</text>
</comment>
<accession>A0A2H0UPY7</accession>
<proteinExistence type="predicted"/>
<keyword evidence="1" id="KW-0472">Membrane</keyword>